<name>A0A5E8C6Z1_9ASCO</name>
<reference evidence="2 3" key="1">
    <citation type="submission" date="2019-09" db="EMBL/GenBank/DDBJ databases">
        <authorList>
            <person name="Brejova B."/>
        </authorList>
    </citation>
    <scope>NUCLEOTIDE SEQUENCE [LARGE SCALE GENOMIC DNA]</scope>
</reference>
<proteinExistence type="predicted"/>
<dbReference type="EMBL" id="CABVLU010000005">
    <property type="protein sequence ID" value="VVT57658.1"/>
    <property type="molecule type" value="Genomic_DNA"/>
</dbReference>
<evidence type="ECO:0000256" key="1">
    <source>
        <dbReference type="SAM" id="MobiDB-lite"/>
    </source>
</evidence>
<protein>
    <submittedName>
        <fullName evidence="2">Uncharacterized protein</fullName>
    </submittedName>
</protein>
<organism evidence="2 3">
    <name type="scientific">Magnusiomyces paraingens</name>
    <dbReference type="NCBI Taxonomy" id="2606893"/>
    <lineage>
        <taxon>Eukaryota</taxon>
        <taxon>Fungi</taxon>
        <taxon>Dikarya</taxon>
        <taxon>Ascomycota</taxon>
        <taxon>Saccharomycotina</taxon>
        <taxon>Dipodascomycetes</taxon>
        <taxon>Dipodascales</taxon>
        <taxon>Dipodascaceae</taxon>
        <taxon>Magnusiomyces</taxon>
    </lineage>
</organism>
<dbReference type="Proteomes" id="UP000398389">
    <property type="component" value="Unassembled WGS sequence"/>
</dbReference>
<evidence type="ECO:0000313" key="2">
    <source>
        <dbReference type="EMBL" id="VVT57658.1"/>
    </source>
</evidence>
<keyword evidence="3" id="KW-1185">Reference proteome</keyword>
<accession>A0A5E8C6Z1</accession>
<feature type="region of interest" description="Disordered" evidence="1">
    <location>
        <begin position="1"/>
        <end position="24"/>
    </location>
</feature>
<dbReference type="GeneID" id="43584619"/>
<evidence type="ECO:0000313" key="3">
    <source>
        <dbReference type="Proteomes" id="UP000398389"/>
    </source>
</evidence>
<sequence length="133" mass="14828">MAYSTYESEPMIVRPSSTKSSSKRSTRQLFNSFMKALAPQVETDFDTTYSKHASNRAAVLMALKQYIFFPIQKFTMAGISFEQLTRSSSSSSKGSKRHIFGSILRHLAPQVEVDPDFKASSANHASVIMARAH</sequence>
<dbReference type="AlphaFoldDB" id="A0A5E8C6Z1"/>
<dbReference type="RefSeq" id="XP_031856410.1">
    <property type="nucleotide sequence ID" value="XM_032000519.1"/>
</dbReference>
<gene>
    <name evidence="2" type="ORF">SAPINGB_P005805</name>
</gene>